<keyword evidence="7 12" id="KW-0812">Transmembrane</keyword>
<evidence type="ECO:0000256" key="2">
    <source>
        <dbReference type="ARBA" id="ARBA00022448"/>
    </source>
</evidence>
<evidence type="ECO:0000256" key="8">
    <source>
        <dbReference type="ARBA" id="ARBA00022777"/>
    </source>
</evidence>
<evidence type="ECO:0000256" key="11">
    <source>
        <dbReference type="PROSITE-ProRule" id="PRU00421"/>
    </source>
</evidence>
<dbReference type="GO" id="GO:0016740">
    <property type="term" value="F:transferase activity"/>
    <property type="evidence" value="ECO:0007669"/>
    <property type="project" value="UniProtKB-KW"/>
</dbReference>
<evidence type="ECO:0000259" key="14">
    <source>
        <dbReference type="PROSITE" id="PS51098"/>
    </source>
</evidence>
<keyword evidence="8" id="KW-0418">Kinase</keyword>
<dbReference type="PANTHER" id="PTHR30175:SF1">
    <property type="entry name" value="PTS SYSTEM ARBUTIN-, CELLOBIOSE-, AND SALICIN-SPECIFIC EIIBC COMPONENT-RELATED"/>
    <property type="match status" value="1"/>
</dbReference>
<feature type="transmembrane region" description="Helical" evidence="12">
    <location>
        <begin position="424"/>
        <end position="447"/>
    </location>
</feature>
<dbReference type="PROSITE" id="PS51103">
    <property type="entry name" value="PTS_EIIC_TYPE_1"/>
    <property type="match status" value="1"/>
</dbReference>
<evidence type="ECO:0000256" key="12">
    <source>
        <dbReference type="SAM" id="Phobius"/>
    </source>
</evidence>
<evidence type="ECO:0000256" key="3">
    <source>
        <dbReference type="ARBA" id="ARBA00022475"/>
    </source>
</evidence>
<feature type="transmembrane region" description="Helical" evidence="12">
    <location>
        <begin position="171"/>
        <end position="188"/>
    </location>
</feature>
<dbReference type="PROSITE" id="PS01035">
    <property type="entry name" value="PTS_EIIB_TYPE_1_CYS"/>
    <property type="match status" value="1"/>
</dbReference>
<dbReference type="InterPro" id="IPR011055">
    <property type="entry name" value="Dup_hybrid_motif"/>
</dbReference>
<dbReference type="SUPFAM" id="SSF55604">
    <property type="entry name" value="Glucose permease domain IIB"/>
    <property type="match status" value="1"/>
</dbReference>
<comment type="caution">
    <text evidence="16">The sequence shown here is derived from an EMBL/GenBank/DDBJ whole genome shotgun (WGS) entry which is preliminary data.</text>
</comment>
<dbReference type="Pfam" id="PF02378">
    <property type="entry name" value="PTS_EIIC"/>
    <property type="match status" value="1"/>
</dbReference>
<dbReference type="InterPro" id="IPR050558">
    <property type="entry name" value="PTS_Sugar-Specific_Components"/>
</dbReference>
<dbReference type="RefSeq" id="WP_289511414.1">
    <property type="nucleotide sequence ID" value="NZ_JAUDEA010000008.1"/>
</dbReference>
<keyword evidence="6" id="KW-0598">Phosphotransferase system</keyword>
<feature type="transmembrane region" description="Helical" evidence="12">
    <location>
        <begin position="378"/>
        <end position="396"/>
    </location>
</feature>
<dbReference type="EC" id="2.7.1.-" evidence="16"/>
<comment type="subcellular location">
    <subcellularLocation>
        <location evidence="1">Cell membrane</location>
        <topology evidence="1">Multi-pass membrane protein</topology>
    </subcellularLocation>
</comment>
<evidence type="ECO:0000256" key="7">
    <source>
        <dbReference type="ARBA" id="ARBA00022692"/>
    </source>
</evidence>
<keyword evidence="2" id="KW-0813">Transport</keyword>
<evidence type="ECO:0000313" key="16">
    <source>
        <dbReference type="EMBL" id="MDM8271330.1"/>
    </source>
</evidence>
<dbReference type="InterPro" id="IPR036878">
    <property type="entry name" value="Glu_permease_IIB"/>
</dbReference>
<evidence type="ECO:0000259" key="15">
    <source>
        <dbReference type="PROSITE" id="PS51103"/>
    </source>
</evidence>
<dbReference type="InterPro" id="IPR011297">
    <property type="entry name" value="PTS_IIABC_b_glu"/>
</dbReference>
<keyword evidence="4" id="KW-0762">Sugar transport</keyword>
<feature type="domain" description="PTS EIIC type-1" evidence="15">
    <location>
        <begin position="104"/>
        <end position="461"/>
    </location>
</feature>
<protein>
    <submittedName>
        <fullName evidence="16">Beta-glucoside-specific PTS transporter subunit IIABC</fullName>
        <ecNumber evidence="16">2.7.1.-</ecNumber>
    </submittedName>
</protein>
<feature type="transmembrane region" description="Helical" evidence="12">
    <location>
        <begin position="142"/>
        <end position="164"/>
    </location>
</feature>
<keyword evidence="9 12" id="KW-1133">Transmembrane helix</keyword>
<dbReference type="InterPro" id="IPR018113">
    <property type="entry name" value="PTrfase_EIIB_Cys"/>
</dbReference>
<dbReference type="Proteomes" id="UP001529256">
    <property type="component" value="Unassembled WGS sequence"/>
</dbReference>
<dbReference type="InterPro" id="IPR003352">
    <property type="entry name" value="PTS_EIIC"/>
</dbReference>
<evidence type="ECO:0000313" key="17">
    <source>
        <dbReference type="Proteomes" id="UP001529256"/>
    </source>
</evidence>
<dbReference type="CDD" id="cd00212">
    <property type="entry name" value="PTS_IIB_glc"/>
    <property type="match status" value="1"/>
</dbReference>
<feature type="transmembrane region" description="Helical" evidence="12">
    <location>
        <begin position="240"/>
        <end position="264"/>
    </location>
</feature>
<dbReference type="InterPro" id="IPR001127">
    <property type="entry name" value="PTS_EIIA_1_perm"/>
</dbReference>
<dbReference type="EMBL" id="JAUDEA010000008">
    <property type="protein sequence ID" value="MDM8271330.1"/>
    <property type="molecule type" value="Genomic_DNA"/>
</dbReference>
<organism evidence="16 17">
    <name type="scientific">Thermophilibacter provencensis</name>
    <dbReference type="NCBI Taxonomy" id="1852386"/>
    <lineage>
        <taxon>Bacteria</taxon>
        <taxon>Bacillati</taxon>
        <taxon>Actinomycetota</taxon>
        <taxon>Coriobacteriia</taxon>
        <taxon>Coriobacteriales</taxon>
        <taxon>Atopobiaceae</taxon>
        <taxon>Thermophilibacter</taxon>
    </lineage>
</organism>
<proteinExistence type="predicted"/>
<feature type="transmembrane region" description="Helical" evidence="12">
    <location>
        <begin position="113"/>
        <end position="136"/>
    </location>
</feature>
<feature type="domain" description="PTS EIIB type-1" evidence="14">
    <location>
        <begin position="6"/>
        <end position="88"/>
    </location>
</feature>
<dbReference type="PROSITE" id="PS51093">
    <property type="entry name" value="PTS_EIIA_TYPE_1"/>
    <property type="match status" value="1"/>
</dbReference>
<dbReference type="InterPro" id="IPR013013">
    <property type="entry name" value="PTS_EIIC_1"/>
</dbReference>
<gene>
    <name evidence="16" type="ORF">QUW25_06565</name>
</gene>
<dbReference type="PANTHER" id="PTHR30175">
    <property type="entry name" value="PHOSPHOTRANSFERASE SYSTEM TRANSPORT PROTEIN"/>
    <property type="match status" value="1"/>
</dbReference>
<dbReference type="PROSITE" id="PS51098">
    <property type="entry name" value="PTS_EIIB_TYPE_1"/>
    <property type="match status" value="1"/>
</dbReference>
<keyword evidence="17" id="KW-1185">Reference proteome</keyword>
<dbReference type="InterPro" id="IPR001996">
    <property type="entry name" value="PTS_IIB_1"/>
</dbReference>
<dbReference type="NCBIfam" id="TIGR00830">
    <property type="entry name" value="PTBA"/>
    <property type="match status" value="1"/>
</dbReference>
<feature type="transmembrane region" description="Helical" evidence="12">
    <location>
        <begin position="284"/>
        <end position="303"/>
    </location>
</feature>
<accession>A0ABT7V407</accession>
<evidence type="ECO:0000256" key="1">
    <source>
        <dbReference type="ARBA" id="ARBA00004651"/>
    </source>
</evidence>
<keyword evidence="5 16" id="KW-0808">Transferase</keyword>
<evidence type="ECO:0000256" key="5">
    <source>
        <dbReference type="ARBA" id="ARBA00022679"/>
    </source>
</evidence>
<evidence type="ECO:0000256" key="6">
    <source>
        <dbReference type="ARBA" id="ARBA00022683"/>
    </source>
</evidence>
<dbReference type="Pfam" id="PF00367">
    <property type="entry name" value="PTS_EIIB"/>
    <property type="match status" value="1"/>
</dbReference>
<feature type="transmembrane region" description="Helical" evidence="12">
    <location>
        <begin position="208"/>
        <end position="228"/>
    </location>
</feature>
<dbReference type="NCBIfam" id="TIGR01995">
    <property type="entry name" value="PTS-II-ABC-beta"/>
    <property type="match status" value="1"/>
</dbReference>
<sequence length="625" mass="65508">MSKKYEGLARDIVRLVGGKENVTQAYHCQTRLRFTLADEGKADEDAIKAHDGVVGVIHGAGQFQVCIGPHVADVFEEVEKLVDTGEKDAEPPAEKKGAFDRVIDFVAGTFQPIIPALSGAGMVKAVMALLTTFGLISTDSQTYQMLNIFADGVFYFLPILLAFTEAQKLKCNPILAAGVAAMMLHPNWSAFVSAAEPVNFFEVIPFTLASYGSSVIPIILIVFVQSFMEKWLNKHIPASVNLVFVPMLTFLVMGTLAFSVLGPIGYIVGEWLSVFFTFLAENAAWVPAVLIGGLCPVMVMFGIHNGIAPLGPIQMADLGYDSIWGPGNIVSNMAQASAGLVVALRSKKDRKVAMPGAITAFMGITEPILYGTNLPKKYPLVAAMIGGACGGLYAGLTQTHRFATGSGGLPAVLLYIGDGTMQHLINIIIAMLIAAGISAALTFVLYSHFEKDEEHATEKEAPESVPAAPAALALVSGTLVAPIAGEVLPMESCSDPIFAGKGMGDGCVVVPADGTLVSPCDGTVSLVADTGHAVGLVSDQGAEILIHIGIDTVNLEGKPFTAHVAPGDRVSAGQLLMDVDLEQVKAAGLSTETMVIVTNTPDFSAVTTTASGTVAAGDELLDLTV</sequence>
<dbReference type="Pfam" id="PF00358">
    <property type="entry name" value="PTS_EIIA_1"/>
    <property type="match status" value="1"/>
</dbReference>
<reference evidence="16" key="2">
    <citation type="submission" date="2023-06" db="EMBL/GenBank/DDBJ databases">
        <authorList>
            <person name="Zeman M."/>
            <person name="Kubasova T."/>
            <person name="Jahodarova E."/>
            <person name="Nykrynova M."/>
            <person name="Rychlik I."/>
        </authorList>
    </citation>
    <scope>NUCLEOTIDE SEQUENCE</scope>
    <source>
        <strain evidence="16">153_Feed</strain>
    </source>
</reference>
<evidence type="ECO:0000256" key="9">
    <source>
        <dbReference type="ARBA" id="ARBA00022989"/>
    </source>
</evidence>
<dbReference type="SUPFAM" id="SSF51261">
    <property type="entry name" value="Duplicated hybrid motif"/>
    <property type="match status" value="1"/>
</dbReference>
<feature type="domain" description="PTS EIIA type-1" evidence="13">
    <location>
        <begin position="495"/>
        <end position="599"/>
    </location>
</feature>
<dbReference type="PROSITE" id="PS00371">
    <property type="entry name" value="PTS_EIIA_TYPE_1_HIS"/>
    <property type="match status" value="1"/>
</dbReference>
<keyword evidence="3" id="KW-1003">Cell membrane</keyword>
<feature type="active site" description="Phosphocysteine intermediate; for EIIB activity" evidence="11">
    <location>
        <position position="28"/>
    </location>
</feature>
<feature type="transmembrane region" description="Helical" evidence="12">
    <location>
        <begin position="352"/>
        <end position="372"/>
    </location>
</feature>
<evidence type="ECO:0000256" key="10">
    <source>
        <dbReference type="ARBA" id="ARBA00023136"/>
    </source>
</evidence>
<evidence type="ECO:0000256" key="4">
    <source>
        <dbReference type="ARBA" id="ARBA00022597"/>
    </source>
</evidence>
<dbReference type="Gene3D" id="2.70.70.10">
    <property type="entry name" value="Glucose Permease (Domain IIA)"/>
    <property type="match status" value="1"/>
</dbReference>
<keyword evidence="10 12" id="KW-0472">Membrane</keyword>
<reference evidence="16" key="1">
    <citation type="submission" date="2023-06" db="EMBL/GenBank/DDBJ databases">
        <title>Identification and characterization of horizontal gene transfer across gut microbiota members of farm animals based on homology search.</title>
        <authorList>
            <person name="Schwarzerova J."/>
            <person name="Nykrynova M."/>
            <person name="Jureckova K."/>
            <person name="Cejkova D."/>
            <person name="Rychlik I."/>
        </authorList>
    </citation>
    <scope>NUCLEOTIDE SEQUENCE</scope>
    <source>
        <strain evidence="16">153_Feed</strain>
    </source>
</reference>
<evidence type="ECO:0000259" key="13">
    <source>
        <dbReference type="PROSITE" id="PS51093"/>
    </source>
</evidence>
<name>A0ABT7V407_9ACTN</name>
<dbReference type="Gene3D" id="3.30.1360.60">
    <property type="entry name" value="Glucose permease domain IIB"/>
    <property type="match status" value="1"/>
</dbReference>